<dbReference type="Gene3D" id="2.60.200.40">
    <property type="match status" value="1"/>
</dbReference>
<organism evidence="10 11">
    <name type="scientific">Microseira wollei NIES-4236</name>
    <dbReference type="NCBI Taxonomy" id="2530354"/>
    <lineage>
        <taxon>Bacteria</taxon>
        <taxon>Bacillati</taxon>
        <taxon>Cyanobacteriota</taxon>
        <taxon>Cyanophyceae</taxon>
        <taxon>Oscillatoriophycideae</taxon>
        <taxon>Aerosakkonematales</taxon>
        <taxon>Aerosakkonemataceae</taxon>
        <taxon>Microseira</taxon>
    </lineage>
</organism>
<dbReference type="Pfam" id="PF19279">
    <property type="entry name" value="YegS_C"/>
    <property type="match status" value="1"/>
</dbReference>
<feature type="domain" description="DAGKc" evidence="9">
    <location>
        <begin position="1"/>
        <end position="127"/>
    </location>
</feature>
<evidence type="ECO:0000256" key="6">
    <source>
        <dbReference type="ARBA" id="ARBA00022840"/>
    </source>
</evidence>
<dbReference type="InterPro" id="IPR005218">
    <property type="entry name" value="Diacylglycerol/lipid_kinase"/>
</dbReference>
<dbReference type="NCBIfam" id="TIGR00147">
    <property type="entry name" value="YegS/Rv2252/BmrU family lipid kinase"/>
    <property type="match status" value="1"/>
</dbReference>
<keyword evidence="4" id="KW-0547">Nucleotide-binding</keyword>
<dbReference type="PANTHER" id="PTHR12358:SF54">
    <property type="entry name" value="SPHINGOSINE KINASE RELATED PROTEIN"/>
    <property type="match status" value="1"/>
</dbReference>
<evidence type="ECO:0000256" key="1">
    <source>
        <dbReference type="ARBA" id="ARBA00001946"/>
    </source>
</evidence>
<dbReference type="SMART" id="SM00046">
    <property type="entry name" value="DAGKc"/>
    <property type="match status" value="1"/>
</dbReference>
<dbReference type="NCBIfam" id="NF009604">
    <property type="entry name" value="PRK13057.1"/>
    <property type="match status" value="1"/>
</dbReference>
<evidence type="ECO:0000259" key="9">
    <source>
        <dbReference type="PROSITE" id="PS50146"/>
    </source>
</evidence>
<proteinExistence type="inferred from homology"/>
<dbReference type="Gene3D" id="3.40.50.10330">
    <property type="entry name" value="Probable inorganic polyphosphate/atp-NAD kinase, domain 1"/>
    <property type="match status" value="1"/>
</dbReference>
<dbReference type="RefSeq" id="WP_226585004.1">
    <property type="nucleotide sequence ID" value="NZ_BLAY01000069.1"/>
</dbReference>
<dbReference type="PANTHER" id="PTHR12358">
    <property type="entry name" value="SPHINGOSINE KINASE"/>
    <property type="match status" value="1"/>
</dbReference>
<keyword evidence="7" id="KW-0443">Lipid metabolism</keyword>
<evidence type="ECO:0000313" key="10">
    <source>
        <dbReference type="EMBL" id="GET39579.1"/>
    </source>
</evidence>
<comment type="similarity">
    <text evidence="2">Belongs to the diacylglycerol/lipid kinase family.</text>
</comment>
<keyword evidence="5 10" id="KW-0418">Kinase</keyword>
<dbReference type="SUPFAM" id="SSF111331">
    <property type="entry name" value="NAD kinase/diacylglycerol kinase-like"/>
    <property type="match status" value="1"/>
</dbReference>
<dbReference type="PROSITE" id="PS50146">
    <property type="entry name" value="DAGK"/>
    <property type="match status" value="1"/>
</dbReference>
<name>A0AAV3WIS7_9CYAN</name>
<accession>A0AAV3WIS7</accession>
<dbReference type="Proteomes" id="UP001050975">
    <property type="component" value="Unassembled WGS sequence"/>
</dbReference>
<evidence type="ECO:0000256" key="3">
    <source>
        <dbReference type="ARBA" id="ARBA00022679"/>
    </source>
</evidence>
<dbReference type="InterPro" id="IPR050187">
    <property type="entry name" value="Lipid_Phosphate_FormReg"/>
</dbReference>
<evidence type="ECO:0000313" key="11">
    <source>
        <dbReference type="Proteomes" id="UP001050975"/>
    </source>
</evidence>
<dbReference type="Pfam" id="PF00781">
    <property type="entry name" value="DAGK_cat"/>
    <property type="match status" value="1"/>
</dbReference>
<reference evidence="10" key="1">
    <citation type="submission" date="2019-10" db="EMBL/GenBank/DDBJ databases">
        <title>Draft genome sequece of Microseira wollei NIES-4236.</title>
        <authorList>
            <person name="Yamaguchi H."/>
            <person name="Suzuki S."/>
            <person name="Kawachi M."/>
        </authorList>
    </citation>
    <scope>NUCLEOTIDE SEQUENCE</scope>
    <source>
        <strain evidence="10">NIES-4236</strain>
    </source>
</reference>
<dbReference type="AlphaFoldDB" id="A0AAV3WIS7"/>
<dbReference type="EMBL" id="BLAY01000069">
    <property type="protein sequence ID" value="GET39579.1"/>
    <property type="molecule type" value="Genomic_DNA"/>
</dbReference>
<keyword evidence="7" id="KW-0594">Phospholipid biosynthesis</keyword>
<keyword evidence="6" id="KW-0067">ATP-binding</keyword>
<dbReference type="InterPro" id="IPR045540">
    <property type="entry name" value="YegS/DAGK_C"/>
</dbReference>
<keyword evidence="7" id="KW-0444">Lipid biosynthesis</keyword>
<protein>
    <submittedName>
        <fullName evidence="10">Diacylglycerol kinase, catalytic region</fullName>
    </submittedName>
</protein>
<evidence type="ECO:0000256" key="7">
    <source>
        <dbReference type="ARBA" id="ARBA00023209"/>
    </source>
</evidence>
<evidence type="ECO:0000256" key="4">
    <source>
        <dbReference type="ARBA" id="ARBA00022741"/>
    </source>
</evidence>
<dbReference type="InterPro" id="IPR001206">
    <property type="entry name" value="Diacylglycerol_kinase_cat_dom"/>
</dbReference>
<sequence>MKQRALLLVNPHARRGKEAQMQAVRELQALEFELLQESAENPQYLPQIIRQYRQQVDLVIISSGDGTVNAAIEGLLDTQLPLGILPSGTANNLARSLKIPRSLPAACKIIAAGKIRPIDLGSVNGKYFFNVAGLGLSAQINRRVPKAWKRRFGVLAYAAVALQVLWQAQPFEAEIRWNNQSTQVKTFQITVCNGRYYGSGLVVAEDAAIDDQRLDLYSVKAQQWWEMLALLPAIVQGKKVPGVLTLQGKEINIYTKEPNLIDTDGELTTTTPAQFRVIPRALPVFVP</sequence>
<dbReference type="InterPro" id="IPR016064">
    <property type="entry name" value="NAD/diacylglycerol_kinase_sf"/>
</dbReference>
<comment type="cofactor">
    <cofactor evidence="1">
        <name>Mg(2+)</name>
        <dbReference type="ChEBI" id="CHEBI:18420"/>
    </cofactor>
</comment>
<comment type="caution">
    <text evidence="10">The sequence shown here is derived from an EMBL/GenBank/DDBJ whole genome shotgun (WGS) entry which is preliminary data.</text>
</comment>
<dbReference type="GO" id="GO:0005524">
    <property type="term" value="F:ATP binding"/>
    <property type="evidence" value="ECO:0007669"/>
    <property type="project" value="UniProtKB-KW"/>
</dbReference>
<evidence type="ECO:0000256" key="8">
    <source>
        <dbReference type="ARBA" id="ARBA00023264"/>
    </source>
</evidence>
<dbReference type="GO" id="GO:0016301">
    <property type="term" value="F:kinase activity"/>
    <property type="evidence" value="ECO:0007669"/>
    <property type="project" value="UniProtKB-KW"/>
</dbReference>
<evidence type="ECO:0000256" key="5">
    <source>
        <dbReference type="ARBA" id="ARBA00022777"/>
    </source>
</evidence>
<dbReference type="InterPro" id="IPR017438">
    <property type="entry name" value="ATP-NAD_kinase_N"/>
</dbReference>
<keyword evidence="8" id="KW-1208">Phospholipid metabolism</keyword>
<dbReference type="GO" id="GO:0008654">
    <property type="term" value="P:phospholipid biosynthetic process"/>
    <property type="evidence" value="ECO:0007669"/>
    <property type="project" value="UniProtKB-KW"/>
</dbReference>
<keyword evidence="3" id="KW-0808">Transferase</keyword>
<gene>
    <name evidence="10" type="ORF">MiSe_43500</name>
</gene>
<keyword evidence="11" id="KW-1185">Reference proteome</keyword>
<evidence type="ECO:0000256" key="2">
    <source>
        <dbReference type="ARBA" id="ARBA00005983"/>
    </source>
</evidence>